<keyword evidence="2" id="KW-1185">Reference proteome</keyword>
<dbReference type="Proteomes" id="UP001239111">
    <property type="component" value="Chromosome 4"/>
</dbReference>
<gene>
    <name evidence="1" type="ORF">QAD02_006828</name>
</gene>
<comment type="caution">
    <text evidence="1">The sequence shown here is derived from an EMBL/GenBank/DDBJ whole genome shotgun (WGS) entry which is preliminary data.</text>
</comment>
<protein>
    <submittedName>
        <fullName evidence="1">Uncharacterized protein</fullName>
    </submittedName>
</protein>
<evidence type="ECO:0000313" key="1">
    <source>
        <dbReference type="EMBL" id="KAJ8665166.1"/>
    </source>
</evidence>
<proteinExistence type="predicted"/>
<dbReference type="EMBL" id="CM056744">
    <property type="protein sequence ID" value="KAJ8665166.1"/>
    <property type="molecule type" value="Genomic_DNA"/>
</dbReference>
<name>A0ACC2N2B6_9HYME</name>
<evidence type="ECO:0000313" key="2">
    <source>
        <dbReference type="Proteomes" id="UP001239111"/>
    </source>
</evidence>
<organism evidence="1 2">
    <name type="scientific">Eretmocerus hayati</name>
    <dbReference type="NCBI Taxonomy" id="131215"/>
    <lineage>
        <taxon>Eukaryota</taxon>
        <taxon>Metazoa</taxon>
        <taxon>Ecdysozoa</taxon>
        <taxon>Arthropoda</taxon>
        <taxon>Hexapoda</taxon>
        <taxon>Insecta</taxon>
        <taxon>Pterygota</taxon>
        <taxon>Neoptera</taxon>
        <taxon>Endopterygota</taxon>
        <taxon>Hymenoptera</taxon>
        <taxon>Apocrita</taxon>
        <taxon>Proctotrupomorpha</taxon>
        <taxon>Chalcidoidea</taxon>
        <taxon>Aphelinidae</taxon>
        <taxon>Aphelininae</taxon>
        <taxon>Eretmocerus</taxon>
    </lineage>
</organism>
<accession>A0ACC2N2B6</accession>
<sequence>MQIAYENLTRSLPNLVTASSSETGSPDGCVEYVKDSGTAQEFDNHEQPHCGTLLRVLRERFLLSELGPNQVVPMKAAPLGYGSFIMMPISGGKFFVLPASSTLTG</sequence>
<reference evidence="1" key="1">
    <citation type="submission" date="2023-04" db="EMBL/GenBank/DDBJ databases">
        <title>A chromosome-level genome assembly of the parasitoid wasp Eretmocerus hayati.</title>
        <authorList>
            <person name="Zhong Y."/>
            <person name="Liu S."/>
            <person name="Liu Y."/>
        </authorList>
    </citation>
    <scope>NUCLEOTIDE SEQUENCE</scope>
    <source>
        <strain evidence="1">ZJU_SS_LIU_2023</strain>
    </source>
</reference>